<name>A0A930UH10_9GAMM</name>
<comment type="caution">
    <text evidence="3">The sequence shown here is derived from an EMBL/GenBank/DDBJ whole genome shotgun (WGS) entry which is preliminary data.</text>
</comment>
<accession>A0A930UH10</accession>
<evidence type="ECO:0000259" key="2">
    <source>
        <dbReference type="SMART" id="SM00901"/>
    </source>
</evidence>
<dbReference type="SUPFAM" id="SSF48452">
    <property type="entry name" value="TPR-like"/>
    <property type="match status" value="1"/>
</dbReference>
<dbReference type="SMART" id="SM00901">
    <property type="entry name" value="FRG"/>
    <property type="match status" value="1"/>
</dbReference>
<proteinExistence type="predicted"/>
<dbReference type="AlphaFoldDB" id="A0A930UH10"/>
<gene>
    <name evidence="3" type="ORF">ISN26_05570</name>
</gene>
<evidence type="ECO:0000313" key="3">
    <source>
        <dbReference type="EMBL" id="MBF2735528.1"/>
    </source>
</evidence>
<dbReference type="InterPro" id="IPR019734">
    <property type="entry name" value="TPR_rpt"/>
</dbReference>
<dbReference type="PROSITE" id="PS50005">
    <property type="entry name" value="TPR"/>
    <property type="match status" value="1"/>
</dbReference>
<feature type="domain" description="FRG" evidence="2">
    <location>
        <begin position="22"/>
        <end position="124"/>
    </location>
</feature>
<evidence type="ECO:0000256" key="1">
    <source>
        <dbReference type="PROSITE-ProRule" id="PRU00339"/>
    </source>
</evidence>
<protein>
    <submittedName>
        <fullName evidence="3">FRG domain-containing protein</fullName>
    </submittedName>
</protein>
<dbReference type="InterPro" id="IPR011990">
    <property type="entry name" value="TPR-like_helical_dom_sf"/>
</dbReference>
<dbReference type="SMART" id="SM00028">
    <property type="entry name" value="TPR"/>
    <property type="match status" value="1"/>
</dbReference>
<keyword evidence="4" id="KW-1185">Reference proteome</keyword>
<organism evidence="3 4">
    <name type="scientific">Candidatus Amphirhobacter heronislandensis</name>
    <dbReference type="NCBI Taxonomy" id="1732024"/>
    <lineage>
        <taxon>Bacteria</taxon>
        <taxon>Pseudomonadati</taxon>
        <taxon>Pseudomonadota</taxon>
        <taxon>Gammaproteobacteria</taxon>
        <taxon>Candidatus Tethybacterales</taxon>
        <taxon>Candidatus Tethybacteraceae</taxon>
        <taxon>Candidatus Amphirhobacter</taxon>
    </lineage>
</organism>
<dbReference type="EMBL" id="JADHEI010000040">
    <property type="protein sequence ID" value="MBF2735528.1"/>
    <property type="molecule type" value="Genomic_DNA"/>
</dbReference>
<reference evidence="3" key="1">
    <citation type="submission" date="2020-10" db="EMBL/GenBank/DDBJ databases">
        <title>An improved Amphimedon queenslandica hologenome assembly reveals how three proteobacterial symbionts can extend the metabolic phenotypic of their marine sponge host.</title>
        <authorList>
            <person name="Degnan B."/>
            <person name="Degnan S."/>
            <person name="Xiang X."/>
        </authorList>
    </citation>
    <scope>NUCLEOTIDE SEQUENCE</scope>
    <source>
        <strain evidence="3">AqS2</strain>
    </source>
</reference>
<keyword evidence="1" id="KW-0802">TPR repeat</keyword>
<dbReference type="Pfam" id="PF08867">
    <property type="entry name" value="FRG"/>
    <property type="match status" value="1"/>
</dbReference>
<dbReference type="Gene3D" id="1.25.40.10">
    <property type="entry name" value="Tetratricopeptide repeat domain"/>
    <property type="match status" value="1"/>
</dbReference>
<sequence>MDRKETFRNFIGSFQRLSIKFPAGEFLYRGLSDAYTDNGNIRLISSSLYRELSGGNKKLVEEVEEDIVNRAREMLYLPHASTLEILTDLQHHHGKTNCIDFTRSMLVALFFACYQDLDRDGAVFCLDAKKLRPLKEITYPETIKKNEVALIDPAPSQESKIRIISQNSVFLRPRHGCVPKGYYKSIRIRASAKRNILALLRDTFGISRNSIFRDLPGFIANEKNFETAAVAFEKAHARFEKNRKTQRFLEELNELLNTHPDYAPAYYERGQIHQYRSDLDQAIQDFSESIRLKHEVEDCRRRRNQCLSYKEKLEKDSARD</sequence>
<dbReference type="Proteomes" id="UP000604381">
    <property type="component" value="Unassembled WGS sequence"/>
</dbReference>
<feature type="repeat" description="TPR" evidence="1">
    <location>
        <begin position="263"/>
        <end position="296"/>
    </location>
</feature>
<dbReference type="InterPro" id="IPR014966">
    <property type="entry name" value="FRG-dom"/>
</dbReference>
<evidence type="ECO:0000313" key="4">
    <source>
        <dbReference type="Proteomes" id="UP000604381"/>
    </source>
</evidence>